<dbReference type="Pfam" id="PF11848">
    <property type="entry name" value="DUF3368"/>
    <property type="match status" value="1"/>
</dbReference>
<sequence length="33" mass="3947">MPEVITNTSPILYLYRIGVLEWLPQLFDDIWIP</sequence>
<dbReference type="EMBL" id="AZHW01000982">
    <property type="protein sequence ID" value="ETW94932.1"/>
    <property type="molecule type" value="Genomic_DNA"/>
</dbReference>
<accession>W4LAA2</accession>
<dbReference type="InterPro" id="IPR021799">
    <property type="entry name" value="PIN-like_prokaryotic"/>
</dbReference>
<dbReference type="Proteomes" id="UP000019141">
    <property type="component" value="Unassembled WGS sequence"/>
</dbReference>
<evidence type="ECO:0000313" key="1">
    <source>
        <dbReference type="EMBL" id="ETW94932.1"/>
    </source>
</evidence>
<comment type="caution">
    <text evidence="1">The sequence shown here is derived from an EMBL/GenBank/DDBJ whole genome shotgun (WGS) entry which is preliminary data.</text>
</comment>
<dbReference type="HOGENOM" id="CLU_3381125_0_0_7"/>
<proteinExistence type="predicted"/>
<gene>
    <name evidence="1" type="ORF">ETSY1_32685</name>
</gene>
<protein>
    <submittedName>
        <fullName evidence="1">Uncharacterized protein</fullName>
    </submittedName>
</protein>
<reference evidence="1 2" key="1">
    <citation type="journal article" date="2014" name="Nature">
        <title>An environmental bacterial taxon with a large and distinct metabolic repertoire.</title>
        <authorList>
            <person name="Wilson M.C."/>
            <person name="Mori T."/>
            <person name="Ruckert C."/>
            <person name="Uria A.R."/>
            <person name="Helf M.J."/>
            <person name="Takada K."/>
            <person name="Gernert C."/>
            <person name="Steffens U.A."/>
            <person name="Heycke N."/>
            <person name="Schmitt S."/>
            <person name="Rinke C."/>
            <person name="Helfrich E.J."/>
            <person name="Brachmann A.O."/>
            <person name="Gurgui C."/>
            <person name="Wakimoto T."/>
            <person name="Kracht M."/>
            <person name="Crusemann M."/>
            <person name="Hentschel U."/>
            <person name="Abe I."/>
            <person name="Matsunaga S."/>
            <person name="Kalinowski J."/>
            <person name="Takeyama H."/>
            <person name="Piel J."/>
        </authorList>
    </citation>
    <scope>NUCLEOTIDE SEQUENCE [LARGE SCALE GENOMIC DNA]</scope>
    <source>
        <strain evidence="2">TSY1</strain>
    </source>
</reference>
<name>W4LAA2_ENTF1</name>
<keyword evidence="2" id="KW-1185">Reference proteome</keyword>
<dbReference type="AlphaFoldDB" id="W4LAA2"/>
<organism evidence="1 2">
    <name type="scientific">Entotheonella factor</name>
    <dbReference type="NCBI Taxonomy" id="1429438"/>
    <lineage>
        <taxon>Bacteria</taxon>
        <taxon>Pseudomonadati</taxon>
        <taxon>Nitrospinota/Tectimicrobiota group</taxon>
        <taxon>Candidatus Tectimicrobiota</taxon>
        <taxon>Candidatus Entotheonellia</taxon>
        <taxon>Candidatus Entotheonellales</taxon>
        <taxon>Candidatus Entotheonellaceae</taxon>
        <taxon>Candidatus Entotheonella</taxon>
    </lineage>
</organism>
<evidence type="ECO:0000313" key="2">
    <source>
        <dbReference type="Proteomes" id="UP000019141"/>
    </source>
</evidence>